<proteinExistence type="predicted"/>
<keyword evidence="1" id="KW-1133">Transmembrane helix</keyword>
<evidence type="ECO:0000313" key="3">
    <source>
        <dbReference type="Proteomes" id="UP000593626"/>
    </source>
</evidence>
<dbReference type="Proteomes" id="UP000593626">
    <property type="component" value="Chromosome"/>
</dbReference>
<keyword evidence="1" id="KW-0472">Membrane</keyword>
<organism evidence="2 3">
    <name type="scientific">Mangrovibacillus cuniculi</name>
    <dbReference type="NCBI Taxonomy" id="2593652"/>
    <lineage>
        <taxon>Bacteria</taxon>
        <taxon>Bacillati</taxon>
        <taxon>Bacillota</taxon>
        <taxon>Bacilli</taxon>
        <taxon>Bacillales</taxon>
        <taxon>Bacillaceae</taxon>
        <taxon>Mangrovibacillus</taxon>
    </lineage>
</organism>
<dbReference type="AlphaFoldDB" id="A0A7S8CCC2"/>
<evidence type="ECO:0000313" key="2">
    <source>
        <dbReference type="EMBL" id="QPC47246.1"/>
    </source>
</evidence>
<evidence type="ECO:0000256" key="1">
    <source>
        <dbReference type="SAM" id="Phobius"/>
    </source>
</evidence>
<protein>
    <submittedName>
        <fullName evidence="2">Uncharacterized protein</fullName>
    </submittedName>
</protein>
<feature type="transmembrane region" description="Helical" evidence="1">
    <location>
        <begin position="12"/>
        <end position="29"/>
    </location>
</feature>
<gene>
    <name evidence="2" type="ORF">G8O30_09810</name>
</gene>
<name>A0A7S8CCC2_9BACI</name>
<keyword evidence="1" id="KW-0812">Transmembrane</keyword>
<reference evidence="2 3" key="1">
    <citation type="submission" date="2019-07" db="EMBL/GenBank/DDBJ databases">
        <title>Genome sequence of 2 isolates from Red Sea Mangroves.</title>
        <authorList>
            <person name="Sefrji F."/>
            <person name="Michoud G."/>
            <person name="Merlino G."/>
            <person name="Daffonchio D."/>
        </authorList>
    </citation>
    <scope>NUCLEOTIDE SEQUENCE [LARGE SCALE GENOMIC DNA]</scope>
    <source>
        <strain evidence="2 3">R1DC41</strain>
    </source>
</reference>
<accession>A0A7S8CCC2</accession>
<sequence length="182" mass="21502">MIETKKEKQWRFIFIGVSILIVVLAFRFQQLTSSEIPKQEWVAENSAYIYFVQSMKKGEITHISLYQVDKNHQYKTVLFDQIEESSDIKEIYIDAYFQETFIKTSESYFAVSEKGIKKVKAPNSKKKATKRIPFSVENNRKLYIKESNLSYELPQSSKVLDIIKGNEIYLIFTETDWIILER</sequence>
<dbReference type="RefSeq" id="WP_239671911.1">
    <property type="nucleotide sequence ID" value="NZ_CP049742.1"/>
</dbReference>
<dbReference type="KEGG" id="mcui:G8O30_09810"/>
<dbReference type="EMBL" id="CP049742">
    <property type="protein sequence ID" value="QPC47246.1"/>
    <property type="molecule type" value="Genomic_DNA"/>
</dbReference>
<keyword evidence="3" id="KW-1185">Reference proteome</keyword>